<proteinExistence type="predicted"/>
<organism evidence="1 2">
    <name type="scientific">Acetobacter senegalensis</name>
    <dbReference type="NCBI Taxonomy" id="446692"/>
    <lineage>
        <taxon>Bacteria</taxon>
        <taxon>Pseudomonadati</taxon>
        <taxon>Pseudomonadota</taxon>
        <taxon>Alphaproteobacteria</taxon>
        <taxon>Acetobacterales</taxon>
        <taxon>Acetobacteraceae</taxon>
        <taxon>Acetobacter</taxon>
    </lineage>
</organism>
<keyword evidence="2" id="KW-1185">Reference proteome</keyword>
<accession>A0A0U5EYH9</accession>
<name>A0A0U5EYH9_9PROT</name>
<gene>
    <name evidence="1" type="ORF">ASN_2729</name>
</gene>
<dbReference type="PATRIC" id="fig|446692.3.peg.2858"/>
<dbReference type="KEGG" id="asz:ASN_2729"/>
<evidence type="ECO:0000313" key="1">
    <source>
        <dbReference type="EMBL" id="CEF42000.1"/>
    </source>
</evidence>
<sequence>MNGCSYWQGGFVKVLRKHQKDIAGRPGIFLAIEGPVRWGVKTMQDHDQLTSFFFFQH</sequence>
<dbReference type="EMBL" id="LN606600">
    <property type="protein sequence ID" value="CEF42000.1"/>
    <property type="molecule type" value="Genomic_DNA"/>
</dbReference>
<evidence type="ECO:0000313" key="2">
    <source>
        <dbReference type="Proteomes" id="UP000056109"/>
    </source>
</evidence>
<dbReference type="Proteomes" id="UP000056109">
    <property type="component" value="Chromosome I"/>
</dbReference>
<reference evidence="2" key="1">
    <citation type="submission" date="2014-09" db="EMBL/GenBank/DDBJ databases">
        <authorList>
            <person name="Illeghems K.G."/>
        </authorList>
    </citation>
    <scope>NUCLEOTIDE SEQUENCE [LARGE SCALE GENOMIC DNA]</scope>
    <source>
        <strain evidence="2">108B</strain>
    </source>
</reference>
<dbReference type="AlphaFoldDB" id="A0A0U5EYH9"/>
<protein>
    <submittedName>
        <fullName evidence="1">Uncharacterized protein</fullName>
    </submittedName>
</protein>